<organism evidence="1 2">
    <name type="scientific">Falsiroseomonas oleicola</name>
    <dbReference type="NCBI Taxonomy" id="2801474"/>
    <lineage>
        <taxon>Bacteria</taxon>
        <taxon>Pseudomonadati</taxon>
        <taxon>Pseudomonadota</taxon>
        <taxon>Alphaproteobacteria</taxon>
        <taxon>Acetobacterales</taxon>
        <taxon>Roseomonadaceae</taxon>
        <taxon>Falsiroseomonas</taxon>
    </lineage>
</organism>
<evidence type="ECO:0000313" key="1">
    <source>
        <dbReference type="EMBL" id="MBU8546094.1"/>
    </source>
</evidence>
<reference evidence="1 2" key="1">
    <citation type="submission" date="2021-01" db="EMBL/GenBank/DDBJ databases">
        <title>Roseomonas sp. nov, a bacterium isolated from an oil production mixture in Yumen Oilfield.</title>
        <authorList>
            <person name="Wu D."/>
        </authorList>
    </citation>
    <scope>NUCLEOTIDE SEQUENCE [LARGE SCALE GENOMIC DNA]</scope>
    <source>
        <strain evidence="1 2">ROY-5-3</strain>
    </source>
</reference>
<accession>A0ABS6HBL2</accession>
<protein>
    <recommendedName>
        <fullName evidence="3">AAA+ ATPase domain-containing protein</fullName>
    </recommendedName>
</protein>
<evidence type="ECO:0000313" key="2">
    <source>
        <dbReference type="Proteomes" id="UP000689967"/>
    </source>
</evidence>
<gene>
    <name evidence="1" type="ORF">JJQ90_20390</name>
</gene>
<evidence type="ECO:0008006" key="3">
    <source>
        <dbReference type="Google" id="ProtNLM"/>
    </source>
</evidence>
<name>A0ABS6HBL2_9PROT</name>
<proteinExistence type="predicted"/>
<keyword evidence="2" id="KW-1185">Reference proteome</keyword>
<dbReference type="RefSeq" id="WP_216878099.1">
    <property type="nucleotide sequence ID" value="NZ_JAERQM010000006.1"/>
</dbReference>
<sequence>MPRQEWSVLRENYLTARKGHKNFNYKSSVARLPSEYHNAPIGITEIDLLDVIYNMDRCRVALVEGWRGSGKTSLLHYLEEVIHQCSPESKIRFLIIDGLQLADLRGPNVEKEVAEDYGRAIRSSVNKAIQQAIGRGSSPREVTALKRASRVLSTDVSQPAIRDSFVALEQNLLSQKEAKYVVVFDNLDHLSRDYWKAAVNFGRQITTSTNFRCFICVRPNVTDELFKGGDARAFFQHRIIVPAPDVELWINHLGKRLSLELEILAAENRSPPVLNGKEIRGNQIKTIFKNLADLLVNKRATKSGGLQDDVSAILEAIAADDTRHLQLLFRRIIRDSRLPEKFLLGQSETYEFHPISCLIDGGAYIYTHDRYVPNILVFDNGSGNPNFLIQHRILILLEPAVFTTVAELCRCLNLMGYDRYMVLQALEMLSGPLLIRANSGDTISASDPPEKVELTQAGYFYRQHFLRNADYLTAVVLDVPLQHETLRSLVDISLEKVRGGRRYFSARIASLIEYAHEVSKREERQIFVQLTTASASPELLRLADALRNGGLLTRSIMMALTAVHGRSQMSLNQAILSSIETALTELGDHCDRIEKRLDELVNRVRRAPTGIQQDLLPQSESGDFNIKLRDRGENLEAVADIPASRTDSAVVVSLEAVSGEHKIRMSTVAVPIGKYENNSGQPKASHRAIMVFPRLPGFAGEVLTKVSGIEIHHPVSETLFISPNINGATMQLLLHRLANGRKGEPIGPEVNLEEIESLSKELIQDINSRAGAGPLDLRWIREAGAELATKVLDNRGANYLCSLLKSSSLILLHSPMNSFLAPWEWLCPIPQADEETEPLAHGRMVVRWIGAPFDAANSLHHAKAHRQMKSMVTIGLPNSADRPWRVRTPSTPEDLADISSSADVLHIVGHWNDKEKVVEIGEGSDKLQINNKTIKAYNIGSKHGSLILSVCKLGNLKSASNLAMTAVDTRSAAVWTPITTIREADADELDQDLHDYVENQNDKSEHAPKRLGLFFLHRRKRNPWTHVYVRYGL</sequence>
<dbReference type="Proteomes" id="UP000689967">
    <property type="component" value="Unassembled WGS sequence"/>
</dbReference>
<comment type="caution">
    <text evidence="1">The sequence shown here is derived from an EMBL/GenBank/DDBJ whole genome shotgun (WGS) entry which is preliminary data.</text>
</comment>
<dbReference type="EMBL" id="JAERQM010000006">
    <property type="protein sequence ID" value="MBU8546094.1"/>
    <property type="molecule type" value="Genomic_DNA"/>
</dbReference>